<dbReference type="HOGENOM" id="CLU_2247131_0_0_4"/>
<evidence type="ECO:0000313" key="2">
    <source>
        <dbReference type="Proteomes" id="UP000004105"/>
    </source>
</evidence>
<keyword evidence="2" id="KW-1185">Reference proteome</keyword>
<dbReference type="Proteomes" id="UP000004105">
    <property type="component" value="Unassembled WGS sequence"/>
</dbReference>
<gene>
    <name evidence="1" type="ORF">HMPREF9123_0535</name>
</gene>
<name>F2BA06_9NEIS</name>
<organism evidence="1 2">
    <name type="scientific">Neisseria bacilliformis ATCC BAA-1200</name>
    <dbReference type="NCBI Taxonomy" id="888742"/>
    <lineage>
        <taxon>Bacteria</taxon>
        <taxon>Pseudomonadati</taxon>
        <taxon>Pseudomonadota</taxon>
        <taxon>Betaproteobacteria</taxon>
        <taxon>Neisseriales</taxon>
        <taxon>Neisseriaceae</taxon>
        <taxon>Neisseria</taxon>
    </lineage>
</organism>
<accession>F2BA06</accession>
<reference evidence="1 2" key="1">
    <citation type="submission" date="2011-02" db="EMBL/GenBank/DDBJ databases">
        <authorList>
            <person name="Muzny D."/>
            <person name="Qin X."/>
            <person name="Deng J."/>
            <person name="Jiang H."/>
            <person name="Liu Y."/>
            <person name="Qu J."/>
            <person name="Song X.-Z."/>
            <person name="Zhang L."/>
            <person name="Thornton R."/>
            <person name="Coyle M."/>
            <person name="Francisco L."/>
            <person name="Jackson L."/>
            <person name="Javaid M."/>
            <person name="Korchina V."/>
            <person name="Kovar C."/>
            <person name="Mata R."/>
            <person name="Mathew T."/>
            <person name="Ngo R."/>
            <person name="Nguyen L."/>
            <person name="Nguyen N."/>
            <person name="Okwuonu G."/>
            <person name="Ongeri F."/>
            <person name="Pham C."/>
            <person name="Simmons D."/>
            <person name="Wilczek-Boney K."/>
            <person name="Hale W."/>
            <person name="Jakkamsetti A."/>
            <person name="Pham P."/>
            <person name="Ruth R."/>
            <person name="San Lucas F."/>
            <person name="Warren J."/>
            <person name="Zhang J."/>
            <person name="Zhao Z."/>
            <person name="Zhou C."/>
            <person name="Zhu D."/>
            <person name="Lee S."/>
            <person name="Bess C."/>
            <person name="Blankenburg K."/>
            <person name="Forbes L."/>
            <person name="Fu Q."/>
            <person name="Gubbala S."/>
            <person name="Hirani K."/>
            <person name="Jayaseelan J.C."/>
            <person name="Lara F."/>
            <person name="Munidasa M."/>
            <person name="Palculict T."/>
            <person name="Patil S."/>
            <person name="Pu L.-L."/>
            <person name="Saada N."/>
            <person name="Tang L."/>
            <person name="Weissenberger G."/>
            <person name="Zhu Y."/>
            <person name="Hemphill L."/>
            <person name="Shang Y."/>
            <person name="Youmans B."/>
            <person name="Ayvaz T."/>
            <person name="Ross M."/>
            <person name="Santibanez J."/>
            <person name="Aqrawi P."/>
            <person name="Gross S."/>
            <person name="Joshi V."/>
            <person name="Fowler G."/>
            <person name="Nazareth L."/>
            <person name="Reid J."/>
            <person name="Worley K."/>
            <person name="Petrosino J."/>
            <person name="Highlander S."/>
            <person name="Gibbs R."/>
        </authorList>
    </citation>
    <scope>NUCLEOTIDE SEQUENCE [LARGE SCALE GENOMIC DNA]</scope>
    <source>
        <strain evidence="1 2">ATCC BAA-1200</strain>
    </source>
</reference>
<protein>
    <submittedName>
        <fullName evidence="1">Uncharacterized protein</fullName>
    </submittedName>
</protein>
<dbReference type="AlphaFoldDB" id="F2BA06"/>
<proteinExistence type="predicted"/>
<evidence type="ECO:0000313" key="1">
    <source>
        <dbReference type="EMBL" id="EGF11726.1"/>
    </source>
</evidence>
<dbReference type="EMBL" id="AFAY01000010">
    <property type="protein sequence ID" value="EGF11726.1"/>
    <property type="molecule type" value="Genomic_DNA"/>
</dbReference>
<comment type="caution">
    <text evidence="1">The sequence shown here is derived from an EMBL/GenBank/DDBJ whole genome shotgun (WGS) entry which is preliminary data.</text>
</comment>
<sequence length="104" mass="10900">MRRDAAGQDGGGRFGKGGIGVLLAAAQDFAFFVGIEQEHGAAGLREARRVCVGGADQGRQFYCFGRGLRRGLGGGAEQDGQEDWEGRARMAGFRLTAGGDGMTF</sequence>